<protein>
    <submittedName>
        <fullName evidence="1">Uncharacterized protein</fullName>
    </submittedName>
</protein>
<dbReference type="AlphaFoldDB" id="A0A8H3IEY5"/>
<gene>
    <name evidence="1" type="ORF">IMSHALPRED_006708</name>
</gene>
<dbReference type="Proteomes" id="UP000664534">
    <property type="component" value="Unassembled WGS sequence"/>
</dbReference>
<reference evidence="1" key="1">
    <citation type="submission" date="2021-03" db="EMBL/GenBank/DDBJ databases">
        <authorList>
            <person name="Tagirdzhanova G."/>
        </authorList>
    </citation>
    <scope>NUCLEOTIDE SEQUENCE</scope>
</reference>
<sequence>MKGVPVFLEGRKAETFRHCAISVNIDRLNSTNEQQSNSCYVIASDDLQLLCQGLCAQDAFVGNIFRTCEIKITIHRMFDDMLTKNPASASPQRRLLEPFTDLHSVPHFEIAGPANTEYCASIAAQVSRVAPTEEECFNKVLELSDRGYEKSSRNDLEGAVKFYKMAFCHLVSTCLLARTLRTNPTEFFPGRQRSLWDTYQTLQANLALVHYWLDEFEDAH</sequence>
<name>A0A8H3IEY5_9LECA</name>
<dbReference type="EMBL" id="CAJPDT010000040">
    <property type="protein sequence ID" value="CAF9925552.1"/>
    <property type="molecule type" value="Genomic_DNA"/>
</dbReference>
<comment type="caution">
    <text evidence="1">The sequence shown here is derived from an EMBL/GenBank/DDBJ whole genome shotgun (WGS) entry which is preliminary data.</text>
</comment>
<proteinExistence type="predicted"/>
<accession>A0A8H3IEY5</accession>
<evidence type="ECO:0000313" key="1">
    <source>
        <dbReference type="EMBL" id="CAF9925552.1"/>
    </source>
</evidence>
<dbReference type="OrthoDB" id="62952at2759"/>
<evidence type="ECO:0000313" key="2">
    <source>
        <dbReference type="Proteomes" id="UP000664534"/>
    </source>
</evidence>
<organism evidence="1 2">
    <name type="scientific">Imshaugia aleurites</name>
    <dbReference type="NCBI Taxonomy" id="172621"/>
    <lineage>
        <taxon>Eukaryota</taxon>
        <taxon>Fungi</taxon>
        <taxon>Dikarya</taxon>
        <taxon>Ascomycota</taxon>
        <taxon>Pezizomycotina</taxon>
        <taxon>Lecanoromycetes</taxon>
        <taxon>OSLEUM clade</taxon>
        <taxon>Lecanoromycetidae</taxon>
        <taxon>Lecanorales</taxon>
        <taxon>Lecanorineae</taxon>
        <taxon>Parmeliaceae</taxon>
        <taxon>Imshaugia</taxon>
    </lineage>
</organism>
<keyword evidence="2" id="KW-1185">Reference proteome</keyword>